<evidence type="ECO:0000256" key="6">
    <source>
        <dbReference type="ARBA" id="ARBA00031929"/>
    </source>
</evidence>
<dbReference type="GO" id="GO:0000472">
    <property type="term" value="P:endonucleolytic cleavage to generate mature 5'-end of SSU-rRNA from (SSU-rRNA, 5.8S rRNA, LSU-rRNA)"/>
    <property type="evidence" value="ECO:0007669"/>
    <property type="project" value="TreeGrafter"/>
</dbReference>
<dbReference type="GO" id="GO:0005730">
    <property type="term" value="C:nucleolus"/>
    <property type="evidence" value="ECO:0007669"/>
    <property type="project" value="UniProtKB-SubCell"/>
</dbReference>
<sequence length="735" mass="81943">MGKERKSKRQLIRDEKKAKKRQREVDTVEAKQEKKRQRIEEAEAEAADQVPPSGENGYGGGDFPMSQGGGFGGFGGEPEREFFGMLNDEEQEYFRSADEKLETNDFESDEDRGYFLQSLYTEAVGKELKLASSQSCSRLMERLILLSNTKQKKRLFAAFAGHFVTLVTHRFASHCCEKLFIQSAPVVSRELSGMVEEQEEQEEEQVEGGEGTSEEQAQAQAAKASMEELFLFTLDELEEHLSYLLSDRFGSHTLRVLLVVLSGRPLEQVSTKSLLQSKRKEHISVQGARTDTDEMKAQLRVVPESFTLAMQKILGDTTASMDPTALRVLATHPTGNPVLQLLVELDISLNGKDKAKRDQLLILKLLPDAPDSLNDNSTPASDFVNSMMYDPVGSRLLETIVIHAPAKIFKALNANFFSPRIHTYMRNDIACYPAIKALNRMSKEDVAEAVRKIIPEMPKVVSSKRFNVIKALFDRCQVRQVTAEVDALLESLCAAYGSEDGANLVPILCGLVDEKSDEPEKKFQPSLQSERQKAATISHGCQLVTTLLNVPGSPAMAIQSSLLTLSPDQLFHLASSTTPSMIVIKTALSSPAQVTNFHKALVTKLAPKMLDLAQSQIGHNVVNAIVAIPSKAGSDSQTGVVPFHLKETIMSRLGGDEKTLRDTWTGRSVWRTWKGDQWKFRRGGWIRFVKEVDPELKPEEKLWNRAAEKERQKDKKSKRRVKTDGGEEGGEETQE</sequence>
<evidence type="ECO:0000313" key="9">
    <source>
        <dbReference type="Proteomes" id="UP000078576"/>
    </source>
</evidence>
<feature type="compositionally biased region" description="Basic and acidic residues" evidence="7">
    <location>
        <begin position="11"/>
        <end position="32"/>
    </location>
</feature>
<gene>
    <name evidence="8" type="ORF">VP1G_03728</name>
</gene>
<dbReference type="AlphaFoldDB" id="A0A194UXT0"/>
<dbReference type="PANTHER" id="PTHR13102">
    <property type="entry name" value="NUCLEOLAR PROTEIN 9"/>
    <property type="match status" value="1"/>
</dbReference>
<feature type="region of interest" description="Disordered" evidence="7">
    <location>
        <begin position="191"/>
        <end position="219"/>
    </location>
</feature>
<keyword evidence="9" id="KW-1185">Reference proteome</keyword>
<feature type="region of interest" description="Disordered" evidence="7">
    <location>
        <begin position="1"/>
        <end position="71"/>
    </location>
</feature>
<dbReference type="InterPro" id="IPR001313">
    <property type="entry name" value="Pumilio_RNA-bd_rpt"/>
</dbReference>
<proteinExistence type="predicted"/>
<keyword evidence="3" id="KW-0677">Repeat</keyword>
<dbReference type="Pfam" id="PF22493">
    <property type="entry name" value="PUF_NOP9"/>
    <property type="match status" value="1"/>
</dbReference>
<comment type="function">
    <text evidence="4">RNA-binding nucleolar protein required for pre-rRNA processing. Involved in production of 18S rRNA and assembly of small ribosomal subunit.</text>
</comment>
<dbReference type="OrthoDB" id="392571at2759"/>
<dbReference type="GO" id="GO:0000056">
    <property type="term" value="P:ribosomal small subunit export from nucleus"/>
    <property type="evidence" value="ECO:0007669"/>
    <property type="project" value="TreeGrafter"/>
</dbReference>
<dbReference type="GO" id="GO:0030688">
    <property type="term" value="C:preribosome, small subunit precursor"/>
    <property type="evidence" value="ECO:0007669"/>
    <property type="project" value="TreeGrafter"/>
</dbReference>
<feature type="compositionally biased region" description="Acidic residues" evidence="7">
    <location>
        <begin position="726"/>
        <end position="735"/>
    </location>
</feature>
<dbReference type="InterPro" id="IPR011989">
    <property type="entry name" value="ARM-like"/>
</dbReference>
<evidence type="ECO:0000256" key="1">
    <source>
        <dbReference type="ARBA" id="ARBA00004604"/>
    </source>
</evidence>
<feature type="compositionally biased region" description="Basic residues" evidence="7">
    <location>
        <begin position="1"/>
        <end position="10"/>
    </location>
</feature>
<dbReference type="GO" id="GO:0000480">
    <property type="term" value="P:endonucleolytic cleavage in 5'-ETS of tricistronic rRNA transcript (SSU-rRNA, 5.8S rRNA, LSU-rRNA)"/>
    <property type="evidence" value="ECO:0007669"/>
    <property type="project" value="TreeGrafter"/>
</dbReference>
<evidence type="ECO:0000256" key="5">
    <source>
        <dbReference type="ARBA" id="ARBA00030932"/>
    </source>
</evidence>
<organism evidence="8 9">
    <name type="scientific">Cytospora mali</name>
    <name type="common">Apple Valsa canker fungus</name>
    <name type="synonym">Valsa mali</name>
    <dbReference type="NCBI Taxonomy" id="578113"/>
    <lineage>
        <taxon>Eukaryota</taxon>
        <taxon>Fungi</taxon>
        <taxon>Dikarya</taxon>
        <taxon>Ascomycota</taxon>
        <taxon>Pezizomycotina</taxon>
        <taxon>Sordariomycetes</taxon>
        <taxon>Sordariomycetidae</taxon>
        <taxon>Diaporthales</taxon>
        <taxon>Cytosporaceae</taxon>
        <taxon>Cytospora</taxon>
    </lineage>
</organism>
<dbReference type="STRING" id="694573.A0A194UXT0"/>
<dbReference type="InterPro" id="IPR016024">
    <property type="entry name" value="ARM-type_fold"/>
</dbReference>
<evidence type="ECO:0000256" key="2">
    <source>
        <dbReference type="ARBA" id="ARBA00016427"/>
    </source>
</evidence>
<protein>
    <recommendedName>
        <fullName evidence="2">Nucleolar protein 9</fullName>
    </recommendedName>
    <alternativeName>
        <fullName evidence="5 6">Pumilio domain-containing protein NOP9</fullName>
    </alternativeName>
</protein>
<evidence type="ECO:0000256" key="3">
    <source>
        <dbReference type="ARBA" id="ARBA00022737"/>
    </source>
</evidence>
<dbReference type="PANTHER" id="PTHR13102:SF0">
    <property type="entry name" value="NUCLEOLAR PROTEIN 9"/>
    <property type="match status" value="1"/>
</dbReference>
<dbReference type="GO" id="GO:0003723">
    <property type="term" value="F:RNA binding"/>
    <property type="evidence" value="ECO:0007669"/>
    <property type="project" value="InterPro"/>
</dbReference>
<reference evidence="9" key="1">
    <citation type="submission" date="2014-12" db="EMBL/GenBank/DDBJ databases">
        <title>Genome Sequence of Valsa Canker Pathogens Uncovers a Specific Adaption of Colonization on Woody Bark.</title>
        <authorList>
            <person name="Yin Z."/>
            <person name="Liu H."/>
            <person name="Gao X."/>
            <person name="Li Z."/>
            <person name="Song N."/>
            <person name="Ke X."/>
            <person name="Dai Q."/>
            <person name="Wu Y."/>
            <person name="Sun Y."/>
            <person name="Xu J.-R."/>
            <person name="Kang Z.K."/>
            <person name="Wang L."/>
            <person name="Huang L."/>
        </authorList>
    </citation>
    <scope>NUCLEOTIDE SEQUENCE [LARGE SCALE GENOMIC DNA]</scope>
    <source>
        <strain evidence="9">SXYL134</strain>
    </source>
</reference>
<feature type="compositionally biased region" description="Gly residues" evidence="7">
    <location>
        <begin position="56"/>
        <end position="71"/>
    </location>
</feature>
<dbReference type="GO" id="GO:0000447">
    <property type="term" value="P:endonucleolytic cleavage in ITS1 to separate SSU-rRNA from 5.8S rRNA and LSU-rRNA from tricistronic rRNA transcript (SSU-rRNA, 5.8S rRNA, LSU-rRNA)"/>
    <property type="evidence" value="ECO:0007669"/>
    <property type="project" value="TreeGrafter"/>
</dbReference>
<dbReference type="SMART" id="SM00025">
    <property type="entry name" value="Pumilio"/>
    <property type="match status" value="5"/>
</dbReference>
<evidence type="ECO:0000256" key="4">
    <source>
        <dbReference type="ARBA" id="ARBA00024893"/>
    </source>
</evidence>
<accession>A0A194UXT0</accession>
<feature type="region of interest" description="Disordered" evidence="7">
    <location>
        <begin position="705"/>
        <end position="735"/>
    </location>
</feature>
<dbReference type="Proteomes" id="UP000078576">
    <property type="component" value="Unassembled WGS sequence"/>
</dbReference>
<feature type="compositionally biased region" description="Acidic residues" evidence="7">
    <location>
        <begin position="196"/>
        <end position="207"/>
    </location>
</feature>
<dbReference type="Gene3D" id="1.25.10.10">
    <property type="entry name" value="Leucine-rich Repeat Variant"/>
    <property type="match status" value="2"/>
</dbReference>
<dbReference type="InterPro" id="IPR040000">
    <property type="entry name" value="NOP9"/>
</dbReference>
<comment type="subcellular location">
    <subcellularLocation>
        <location evidence="1">Nucleus</location>
        <location evidence="1">Nucleolus</location>
    </subcellularLocation>
</comment>
<dbReference type="SUPFAM" id="SSF48371">
    <property type="entry name" value="ARM repeat"/>
    <property type="match status" value="1"/>
</dbReference>
<dbReference type="GO" id="GO:0030686">
    <property type="term" value="C:90S preribosome"/>
    <property type="evidence" value="ECO:0007669"/>
    <property type="project" value="TreeGrafter"/>
</dbReference>
<evidence type="ECO:0000313" key="8">
    <source>
        <dbReference type="EMBL" id="KUI56396.1"/>
    </source>
</evidence>
<name>A0A194UXT0_CYTMA</name>
<dbReference type="EMBL" id="KN714688">
    <property type="protein sequence ID" value="KUI56396.1"/>
    <property type="molecule type" value="Genomic_DNA"/>
</dbReference>
<evidence type="ECO:0000256" key="7">
    <source>
        <dbReference type="SAM" id="MobiDB-lite"/>
    </source>
</evidence>